<dbReference type="InterPro" id="IPR036388">
    <property type="entry name" value="WH-like_DNA-bd_sf"/>
</dbReference>
<dbReference type="HAMAP" id="MF_01114">
    <property type="entry name" value="RecX"/>
    <property type="match status" value="1"/>
</dbReference>
<evidence type="ECO:0000256" key="5">
    <source>
        <dbReference type="HAMAP-Rule" id="MF_01114"/>
    </source>
</evidence>
<evidence type="ECO:0000256" key="3">
    <source>
        <dbReference type="ARBA" id="ARBA00018111"/>
    </source>
</evidence>
<accession>A0A948TF03</accession>
<keyword evidence="4 5" id="KW-0963">Cytoplasm</keyword>
<dbReference type="InterPro" id="IPR003783">
    <property type="entry name" value="Regulatory_RecX"/>
</dbReference>
<reference evidence="7" key="1">
    <citation type="journal article" date="2021" name="PeerJ">
        <title>Extensive microbial diversity within the chicken gut microbiome revealed by metagenomics and culture.</title>
        <authorList>
            <person name="Gilroy R."/>
            <person name="Ravi A."/>
            <person name="Getino M."/>
            <person name="Pursley I."/>
            <person name="Horton D.L."/>
            <person name="Alikhan N.F."/>
            <person name="Baker D."/>
            <person name="Gharbi K."/>
            <person name="Hall N."/>
            <person name="Watson M."/>
            <person name="Adriaenssens E.M."/>
            <person name="Foster-Nyarko E."/>
            <person name="Jarju S."/>
            <person name="Secka A."/>
            <person name="Antonio M."/>
            <person name="Oren A."/>
            <person name="Chaudhuri R.R."/>
            <person name="La Ragione R."/>
            <person name="Hildebrand F."/>
            <person name="Pallen M.J."/>
        </authorList>
    </citation>
    <scope>NUCLEOTIDE SEQUENCE</scope>
    <source>
        <strain evidence="7">378</strain>
    </source>
</reference>
<evidence type="ECO:0000256" key="4">
    <source>
        <dbReference type="ARBA" id="ARBA00022490"/>
    </source>
</evidence>
<organism evidence="7 8">
    <name type="scientific">Candidatus Anaerobiospirillum pullicola</name>
    <dbReference type="NCBI Taxonomy" id="2838451"/>
    <lineage>
        <taxon>Bacteria</taxon>
        <taxon>Pseudomonadati</taxon>
        <taxon>Pseudomonadota</taxon>
        <taxon>Gammaproteobacteria</taxon>
        <taxon>Aeromonadales</taxon>
        <taxon>Succinivibrionaceae</taxon>
        <taxon>Anaerobiospirillum</taxon>
    </lineage>
</organism>
<evidence type="ECO:0000256" key="2">
    <source>
        <dbReference type="ARBA" id="ARBA00009695"/>
    </source>
</evidence>
<evidence type="ECO:0000313" key="8">
    <source>
        <dbReference type="Proteomes" id="UP000733611"/>
    </source>
</evidence>
<sequence>MVIKRQSLLGPKGADSSQHQAKARKWWQQQDAAATPDDDTSTTRRASFGSYQPDESDLEQDWWDEQEYEAEADVAPEPPTEVMSLSAVLPAVASASGKSKQQLIHPAMERQHRPRRQKKKVAAGAHWWQQDYGFLPARTSDAAPSPAQAPVSEPVITTTTTTSFTTDSSRASAPPVSRKQVALPAGVMRGSAFMAIKARAAESRGTAPVTHTTDTDAAEICTPLAIATPATAKQGETQSAAANTTSSTGTPAVASNAVIATATTTAHVTGAGAALAPHRTTSCAPAEMAPASAPAAAYNSMTNTSIAGYWDAAAFDAASDYIPEPPADLKAQWQEAEEYLDARDIAPAPAFASAPPESYAEAYSNDTTAEAGRSYASSATSAPYATSASDAVTADYSAETEFEPEPEPQSVAPRYSCSSRTYHTSRYGRSRRYQKAEGHTAENEGAVEDKATRQQAKNSEPSQGPDNSVKNAVNEMLRLLTGREYSEQELRSKCKGRFTPEAIDAAMRYCQEHNYQSEERYGQMLVRHMEFTHSGPLKLRLKARQKGVDSELTSQLSAEVDWDELAYQALCKKYGVQVLDYATKRKALAYLGRRGFASSSCLNALQRLQQEAREALENEDSEA</sequence>
<dbReference type="GO" id="GO:0006282">
    <property type="term" value="P:regulation of DNA repair"/>
    <property type="evidence" value="ECO:0007669"/>
    <property type="project" value="UniProtKB-UniRule"/>
</dbReference>
<dbReference type="Gene3D" id="1.10.10.10">
    <property type="entry name" value="Winged helix-like DNA-binding domain superfamily/Winged helix DNA-binding domain"/>
    <property type="match status" value="3"/>
</dbReference>
<evidence type="ECO:0000256" key="6">
    <source>
        <dbReference type="SAM" id="MobiDB-lite"/>
    </source>
</evidence>
<dbReference type="PANTHER" id="PTHR33602:SF1">
    <property type="entry name" value="REGULATORY PROTEIN RECX FAMILY PROTEIN"/>
    <property type="match status" value="1"/>
</dbReference>
<evidence type="ECO:0000313" key="7">
    <source>
        <dbReference type="EMBL" id="MBU3843646.1"/>
    </source>
</evidence>
<gene>
    <name evidence="5" type="primary">recX</name>
    <name evidence="7" type="ORF">H9847_02070</name>
</gene>
<comment type="subcellular location">
    <subcellularLocation>
        <location evidence="1 5">Cytoplasm</location>
    </subcellularLocation>
</comment>
<dbReference type="PANTHER" id="PTHR33602">
    <property type="entry name" value="REGULATORY PROTEIN RECX FAMILY PROTEIN"/>
    <property type="match status" value="1"/>
</dbReference>
<proteinExistence type="inferred from homology"/>
<comment type="similarity">
    <text evidence="2 5">Belongs to the RecX family.</text>
</comment>
<feature type="region of interest" description="Disordered" evidence="6">
    <location>
        <begin position="1"/>
        <end position="77"/>
    </location>
</feature>
<dbReference type="EMBL" id="JAHLFE010000038">
    <property type="protein sequence ID" value="MBU3843646.1"/>
    <property type="molecule type" value="Genomic_DNA"/>
</dbReference>
<dbReference type="Proteomes" id="UP000733611">
    <property type="component" value="Unassembled WGS sequence"/>
</dbReference>
<comment type="caution">
    <text evidence="7">The sequence shown here is derived from an EMBL/GenBank/DDBJ whole genome shotgun (WGS) entry which is preliminary data.</text>
</comment>
<dbReference type="AlphaFoldDB" id="A0A948TF03"/>
<comment type="function">
    <text evidence="5">Modulates RecA activity.</text>
</comment>
<feature type="compositionally biased region" description="Polar residues" evidence="6">
    <location>
        <begin position="453"/>
        <end position="470"/>
    </location>
</feature>
<feature type="compositionally biased region" description="Basic and acidic residues" evidence="6">
    <location>
        <begin position="434"/>
        <end position="452"/>
    </location>
</feature>
<evidence type="ECO:0000256" key="1">
    <source>
        <dbReference type="ARBA" id="ARBA00004496"/>
    </source>
</evidence>
<dbReference type="GO" id="GO:0005737">
    <property type="term" value="C:cytoplasm"/>
    <property type="evidence" value="ECO:0007669"/>
    <property type="project" value="UniProtKB-SubCell"/>
</dbReference>
<name>A0A948TF03_9GAMM</name>
<feature type="region of interest" description="Disordered" evidence="6">
    <location>
        <begin position="96"/>
        <end position="119"/>
    </location>
</feature>
<protein>
    <recommendedName>
        <fullName evidence="3 5">Regulatory protein RecX</fullName>
    </recommendedName>
</protein>
<feature type="compositionally biased region" description="Acidic residues" evidence="6">
    <location>
        <begin position="54"/>
        <end position="74"/>
    </location>
</feature>
<reference evidence="7" key="2">
    <citation type="submission" date="2021-04" db="EMBL/GenBank/DDBJ databases">
        <authorList>
            <person name="Gilroy R."/>
        </authorList>
    </citation>
    <scope>NUCLEOTIDE SEQUENCE</scope>
    <source>
        <strain evidence="7">378</strain>
    </source>
</reference>
<feature type="region of interest" description="Disordered" evidence="6">
    <location>
        <begin position="395"/>
        <end position="470"/>
    </location>
</feature>